<accession>A0A9W9CN82</accession>
<gene>
    <name evidence="4" type="ORF">N0V83_004499</name>
</gene>
<dbReference type="InterPro" id="IPR002347">
    <property type="entry name" value="SDR_fam"/>
</dbReference>
<dbReference type="InterPro" id="IPR036291">
    <property type="entry name" value="NAD(P)-bd_dom_sf"/>
</dbReference>
<comment type="similarity">
    <text evidence="1">Belongs to the short-chain dehydrogenases/reductases (SDR) family.</text>
</comment>
<comment type="caution">
    <text evidence="4">The sequence shown here is derived from an EMBL/GenBank/DDBJ whole genome shotgun (WGS) entry which is preliminary data.</text>
</comment>
<dbReference type="PANTHER" id="PTHR43669">
    <property type="entry name" value="5-KETO-D-GLUCONATE 5-REDUCTASE"/>
    <property type="match status" value="1"/>
</dbReference>
<evidence type="ECO:0000256" key="2">
    <source>
        <dbReference type="ARBA" id="ARBA00022857"/>
    </source>
</evidence>
<evidence type="ECO:0000256" key="3">
    <source>
        <dbReference type="ARBA" id="ARBA00023002"/>
    </source>
</evidence>
<proteinExistence type="inferred from homology"/>
<keyword evidence="5" id="KW-1185">Reference proteome</keyword>
<dbReference type="Gene3D" id="3.40.50.720">
    <property type="entry name" value="NAD(P)-binding Rossmann-like Domain"/>
    <property type="match status" value="1"/>
</dbReference>
<sequence>MSLKYNKVLVLGATSGIGWALAEKIVQDGKHAIIVGRRKEKLDEFVKKYGSDKVDSIVFDITKLDEIPNFVEDVTRKHPDLDSVFLNSGIQRGFDFSKPDTVDLEMLELEFRTNYLSYMHITTAFIPFLQKQKKETSLIYTTSGLALLPLPRCPNYCASKAALHHMILSLREQLRSGPGNIQVIEIFPPAVQTELHDAKHQPDIKDGGNIGMPLIEFTEEAWGKLVKGDEQIPVGFAAKAFDAFEGKRQELFQNIMVNMK</sequence>
<dbReference type="OrthoDB" id="37659at2759"/>
<dbReference type="SUPFAM" id="SSF51735">
    <property type="entry name" value="NAD(P)-binding Rossmann-fold domains"/>
    <property type="match status" value="1"/>
</dbReference>
<keyword evidence="3" id="KW-0560">Oxidoreductase</keyword>
<dbReference type="GO" id="GO:0016491">
    <property type="term" value="F:oxidoreductase activity"/>
    <property type="evidence" value="ECO:0007669"/>
    <property type="project" value="UniProtKB-KW"/>
</dbReference>
<evidence type="ECO:0000256" key="1">
    <source>
        <dbReference type="ARBA" id="ARBA00006484"/>
    </source>
</evidence>
<reference evidence="4" key="1">
    <citation type="submission" date="2022-10" db="EMBL/GenBank/DDBJ databases">
        <title>Tapping the CABI collections for fungal endophytes: first genome assemblies for Collariella, Neodidymelliopsis, Ascochyta clinopodiicola, Didymella pomorum, Didymosphaeria variabile, Neocosmospora piperis and Neocucurbitaria cava.</title>
        <authorList>
            <person name="Hill R."/>
        </authorList>
    </citation>
    <scope>NUCLEOTIDE SEQUENCE</scope>
    <source>
        <strain evidence="4">IMI 356814</strain>
    </source>
</reference>
<protein>
    <submittedName>
        <fullName evidence="4">Uncharacterized protein</fullName>
    </submittedName>
</protein>
<name>A0A9W9CN82_9PLEO</name>
<organism evidence="4 5">
    <name type="scientific">Neocucurbitaria cava</name>
    <dbReference type="NCBI Taxonomy" id="798079"/>
    <lineage>
        <taxon>Eukaryota</taxon>
        <taxon>Fungi</taxon>
        <taxon>Dikarya</taxon>
        <taxon>Ascomycota</taxon>
        <taxon>Pezizomycotina</taxon>
        <taxon>Dothideomycetes</taxon>
        <taxon>Pleosporomycetidae</taxon>
        <taxon>Pleosporales</taxon>
        <taxon>Pleosporineae</taxon>
        <taxon>Cucurbitariaceae</taxon>
        <taxon>Neocucurbitaria</taxon>
    </lineage>
</organism>
<dbReference type="PROSITE" id="PS00061">
    <property type="entry name" value="ADH_SHORT"/>
    <property type="match status" value="1"/>
</dbReference>
<evidence type="ECO:0000313" key="5">
    <source>
        <dbReference type="Proteomes" id="UP001140560"/>
    </source>
</evidence>
<keyword evidence="2" id="KW-0521">NADP</keyword>
<dbReference type="InterPro" id="IPR020904">
    <property type="entry name" value="Sc_DH/Rdtase_CS"/>
</dbReference>
<dbReference type="EMBL" id="JAPEUY010000007">
    <property type="protein sequence ID" value="KAJ4371282.1"/>
    <property type="molecule type" value="Genomic_DNA"/>
</dbReference>
<dbReference type="Proteomes" id="UP001140560">
    <property type="component" value="Unassembled WGS sequence"/>
</dbReference>
<dbReference type="PRINTS" id="PR00081">
    <property type="entry name" value="GDHRDH"/>
</dbReference>
<dbReference type="AlphaFoldDB" id="A0A9W9CN82"/>
<dbReference type="PANTHER" id="PTHR43669:SF11">
    <property type="entry name" value="SHORT-CHAIN DEHYDROGENASE_OXIDOREDUCTASE"/>
    <property type="match status" value="1"/>
</dbReference>
<dbReference type="Pfam" id="PF00106">
    <property type="entry name" value="adh_short"/>
    <property type="match status" value="1"/>
</dbReference>
<evidence type="ECO:0000313" key="4">
    <source>
        <dbReference type="EMBL" id="KAJ4371282.1"/>
    </source>
</evidence>